<dbReference type="Gene3D" id="2.40.50.140">
    <property type="entry name" value="Nucleic acid-binding proteins"/>
    <property type="match status" value="2"/>
</dbReference>
<dbReference type="PROSITE" id="PS50935">
    <property type="entry name" value="SSB"/>
    <property type="match status" value="2"/>
</dbReference>
<dbReference type="SUPFAM" id="SSF50249">
    <property type="entry name" value="Nucleic acid-binding proteins"/>
    <property type="match status" value="1"/>
</dbReference>
<evidence type="ECO:0000256" key="2">
    <source>
        <dbReference type="PROSITE-ProRule" id="PRU00252"/>
    </source>
</evidence>
<reference evidence="4" key="1">
    <citation type="submission" date="2021-07" db="EMBL/GenBank/DDBJ databases">
        <title>Complete genome sequencing of a Clostridium isolate.</title>
        <authorList>
            <person name="Ueki A."/>
            <person name="Tonouchi A."/>
        </authorList>
    </citation>
    <scope>NUCLEOTIDE SEQUENCE [LARGE SCALE GENOMIC DNA]</scope>
    <source>
        <strain evidence="4">C5S11</strain>
    </source>
</reference>
<evidence type="ECO:0000313" key="4">
    <source>
        <dbReference type="Proteomes" id="UP000824633"/>
    </source>
</evidence>
<dbReference type="NCBIfam" id="NF004476">
    <property type="entry name" value="PRK05813.1"/>
    <property type="match status" value="1"/>
</dbReference>
<dbReference type="InterPro" id="IPR012340">
    <property type="entry name" value="NA-bd_OB-fold"/>
</dbReference>
<dbReference type="EMBL" id="AP024849">
    <property type="protein sequence ID" value="BCZ46027.1"/>
    <property type="molecule type" value="Genomic_DNA"/>
</dbReference>
<dbReference type="Pfam" id="PF00436">
    <property type="entry name" value="SSB"/>
    <property type="match status" value="1"/>
</dbReference>
<dbReference type="InterPro" id="IPR000424">
    <property type="entry name" value="Primosome_PriB/ssb"/>
</dbReference>
<keyword evidence="4" id="KW-1185">Reference proteome</keyword>
<protein>
    <submittedName>
        <fullName evidence="3">Single-stranded DNA-binding protein</fullName>
    </submittedName>
</protein>
<dbReference type="CDD" id="cd04496">
    <property type="entry name" value="SSB_OBF"/>
    <property type="match status" value="1"/>
</dbReference>
<proteinExistence type="predicted"/>
<sequence>MDNLMLNNKIYLEGKVTSGLEFSHEMYGEGFYTFDLDVMRLSDSVDTLNITVSERLLSDIKLEEGIDVIVEGQLRSYNKFIDGSNKLILTVFARNIEPCLERSKNPNEIFLDGYICKEPIYRTTPFGREIADVLLAVNRAYNKSDYIPTIAWGRNSRFCQTLSVGDNIKVWGRLQSREYQKKVSDSEVIRKIAYEVSISKMERAQKEEIAGEEGAV</sequence>
<dbReference type="Proteomes" id="UP000824633">
    <property type="component" value="Chromosome"/>
</dbReference>
<name>A0ABM7T490_9CLOT</name>
<dbReference type="RefSeq" id="WP_224037553.1">
    <property type="nucleotide sequence ID" value="NZ_AP024849.1"/>
</dbReference>
<keyword evidence="1 2" id="KW-0238">DNA-binding</keyword>
<organism evidence="3 4">
    <name type="scientific">Clostridium gelidum</name>
    <dbReference type="NCBI Taxonomy" id="704125"/>
    <lineage>
        <taxon>Bacteria</taxon>
        <taxon>Bacillati</taxon>
        <taxon>Bacillota</taxon>
        <taxon>Clostridia</taxon>
        <taxon>Eubacteriales</taxon>
        <taxon>Clostridiaceae</taxon>
        <taxon>Clostridium</taxon>
    </lineage>
</organism>
<evidence type="ECO:0000256" key="1">
    <source>
        <dbReference type="ARBA" id="ARBA00023125"/>
    </source>
</evidence>
<gene>
    <name evidence="3" type="ORF">psyc5s11_20940</name>
</gene>
<dbReference type="GO" id="GO:0003677">
    <property type="term" value="F:DNA binding"/>
    <property type="evidence" value="ECO:0007669"/>
    <property type="project" value="UniProtKB-KW"/>
</dbReference>
<evidence type="ECO:0000313" key="3">
    <source>
        <dbReference type="EMBL" id="BCZ46027.1"/>
    </source>
</evidence>
<accession>A0ABM7T490</accession>